<dbReference type="Gene3D" id="1.10.620.20">
    <property type="entry name" value="Ribonucleotide Reductase, subunit A"/>
    <property type="match status" value="1"/>
</dbReference>
<dbReference type="GO" id="GO:0016491">
    <property type="term" value="F:oxidoreductase activity"/>
    <property type="evidence" value="ECO:0007669"/>
    <property type="project" value="InterPro"/>
</dbReference>
<organism evidence="2 3">
    <name type="scientific">Polyporus arcularius HHB13444</name>
    <dbReference type="NCBI Taxonomy" id="1314778"/>
    <lineage>
        <taxon>Eukaryota</taxon>
        <taxon>Fungi</taxon>
        <taxon>Dikarya</taxon>
        <taxon>Basidiomycota</taxon>
        <taxon>Agaricomycotina</taxon>
        <taxon>Agaricomycetes</taxon>
        <taxon>Polyporales</taxon>
        <taxon>Polyporaceae</taxon>
        <taxon>Polyporus</taxon>
    </lineage>
</organism>
<dbReference type="STRING" id="1314778.A0A5C3NWP1"/>
<dbReference type="AlphaFoldDB" id="A0A5C3NWP1"/>
<accession>A0A5C3NWP1</accession>
<evidence type="ECO:0000256" key="1">
    <source>
        <dbReference type="ARBA" id="ARBA00009303"/>
    </source>
</evidence>
<name>A0A5C3NWP1_9APHY</name>
<dbReference type="Pfam" id="PF00268">
    <property type="entry name" value="Ribonuc_red_sm"/>
    <property type="match status" value="1"/>
</dbReference>
<keyword evidence="3" id="KW-1185">Reference proteome</keyword>
<dbReference type="InterPro" id="IPR000358">
    <property type="entry name" value="RNR_small_fam"/>
</dbReference>
<dbReference type="InterPro" id="IPR030475">
    <property type="entry name" value="RNR_small_AS"/>
</dbReference>
<sequence length="311" mass="35647">MEPILTPEPSRFVLFPIRYTDLWDAYKTAEASFWTAEEICKIHVDVDHWESRLTADERTFLSTILAFFAASDGIVVENLAQRFCAEVQLAEARCFYGFQIMMENIHSETYSMLLRALVDDESDQARLFSAIETMPAVKAKAEWCLRWIESADANFGTRLVAFAIVEGVFFSSSFAAIFWIRSRGLMPALTQSNELISRDEGMHTSFACLLYSHLVERPEDHLVRQMVREAVGLEHDFFASALPRPLFGMNVDLMKDYVEYVGDFLLQGLGLEPIFEKPNPFPFMETTVVDGRTNFFERRVSEYVGAEVTRM</sequence>
<dbReference type="InterPro" id="IPR033909">
    <property type="entry name" value="RNR_small"/>
</dbReference>
<evidence type="ECO:0000313" key="3">
    <source>
        <dbReference type="Proteomes" id="UP000308197"/>
    </source>
</evidence>
<dbReference type="InterPro" id="IPR012348">
    <property type="entry name" value="RNR-like"/>
</dbReference>
<evidence type="ECO:0000313" key="2">
    <source>
        <dbReference type="EMBL" id="TFK81784.1"/>
    </source>
</evidence>
<comment type="similarity">
    <text evidence="1">Belongs to the ribonucleoside diphosphate reductase small chain family.</text>
</comment>
<proteinExistence type="inferred from homology"/>
<dbReference type="CDD" id="cd01049">
    <property type="entry name" value="RNRR2"/>
    <property type="match status" value="1"/>
</dbReference>
<dbReference type="PANTHER" id="PTHR23409:SF18">
    <property type="entry name" value="RIBONUCLEOSIDE-DIPHOSPHATE REDUCTASE SUBUNIT M2"/>
    <property type="match status" value="1"/>
</dbReference>
<dbReference type="InterPro" id="IPR009078">
    <property type="entry name" value="Ferritin-like_SF"/>
</dbReference>
<dbReference type="PROSITE" id="PS00368">
    <property type="entry name" value="RIBORED_SMALL"/>
    <property type="match status" value="1"/>
</dbReference>
<dbReference type="SUPFAM" id="SSF47240">
    <property type="entry name" value="Ferritin-like"/>
    <property type="match status" value="1"/>
</dbReference>
<dbReference type="InParanoid" id="A0A5C3NWP1"/>
<dbReference type="Proteomes" id="UP000308197">
    <property type="component" value="Unassembled WGS sequence"/>
</dbReference>
<reference evidence="2 3" key="1">
    <citation type="journal article" date="2019" name="Nat. Ecol. Evol.">
        <title>Megaphylogeny resolves global patterns of mushroom evolution.</title>
        <authorList>
            <person name="Varga T."/>
            <person name="Krizsan K."/>
            <person name="Foldi C."/>
            <person name="Dima B."/>
            <person name="Sanchez-Garcia M."/>
            <person name="Sanchez-Ramirez S."/>
            <person name="Szollosi G.J."/>
            <person name="Szarkandi J.G."/>
            <person name="Papp V."/>
            <person name="Albert L."/>
            <person name="Andreopoulos W."/>
            <person name="Angelini C."/>
            <person name="Antonin V."/>
            <person name="Barry K.W."/>
            <person name="Bougher N.L."/>
            <person name="Buchanan P."/>
            <person name="Buyck B."/>
            <person name="Bense V."/>
            <person name="Catcheside P."/>
            <person name="Chovatia M."/>
            <person name="Cooper J."/>
            <person name="Damon W."/>
            <person name="Desjardin D."/>
            <person name="Finy P."/>
            <person name="Geml J."/>
            <person name="Haridas S."/>
            <person name="Hughes K."/>
            <person name="Justo A."/>
            <person name="Karasinski D."/>
            <person name="Kautmanova I."/>
            <person name="Kiss B."/>
            <person name="Kocsube S."/>
            <person name="Kotiranta H."/>
            <person name="LaButti K.M."/>
            <person name="Lechner B.E."/>
            <person name="Liimatainen K."/>
            <person name="Lipzen A."/>
            <person name="Lukacs Z."/>
            <person name="Mihaltcheva S."/>
            <person name="Morgado L.N."/>
            <person name="Niskanen T."/>
            <person name="Noordeloos M.E."/>
            <person name="Ohm R.A."/>
            <person name="Ortiz-Santana B."/>
            <person name="Ovrebo C."/>
            <person name="Racz N."/>
            <person name="Riley R."/>
            <person name="Savchenko A."/>
            <person name="Shiryaev A."/>
            <person name="Soop K."/>
            <person name="Spirin V."/>
            <person name="Szebenyi C."/>
            <person name="Tomsovsky M."/>
            <person name="Tulloss R.E."/>
            <person name="Uehling J."/>
            <person name="Grigoriev I.V."/>
            <person name="Vagvolgyi C."/>
            <person name="Papp T."/>
            <person name="Martin F.M."/>
            <person name="Miettinen O."/>
            <person name="Hibbett D.S."/>
            <person name="Nagy L.G."/>
        </authorList>
    </citation>
    <scope>NUCLEOTIDE SEQUENCE [LARGE SCALE GENOMIC DNA]</scope>
    <source>
        <strain evidence="2 3">HHB13444</strain>
    </source>
</reference>
<protein>
    <submittedName>
        <fullName evidence="2">Putative ribonucleoside-diphosphate reductase small chain B</fullName>
    </submittedName>
</protein>
<dbReference type="GO" id="GO:0009263">
    <property type="term" value="P:deoxyribonucleotide biosynthetic process"/>
    <property type="evidence" value="ECO:0007669"/>
    <property type="project" value="InterPro"/>
</dbReference>
<dbReference type="PANTHER" id="PTHR23409">
    <property type="entry name" value="RIBONUCLEOSIDE-DIPHOSPHATE REDUCTASE SMALL CHAIN"/>
    <property type="match status" value="1"/>
</dbReference>
<gene>
    <name evidence="2" type="ORF">K466DRAFT_604219</name>
</gene>
<dbReference type="EMBL" id="ML211560">
    <property type="protein sequence ID" value="TFK81784.1"/>
    <property type="molecule type" value="Genomic_DNA"/>
</dbReference>